<evidence type="ECO:0000256" key="1">
    <source>
        <dbReference type="ARBA" id="ARBA00001554"/>
    </source>
</evidence>
<dbReference type="Pfam" id="PF01329">
    <property type="entry name" value="Pterin_4a"/>
    <property type="match status" value="1"/>
</dbReference>
<dbReference type="PANTHER" id="PTHR12599">
    <property type="entry name" value="PTERIN-4-ALPHA-CARBINOLAMINE DEHYDRATASE"/>
    <property type="match status" value="1"/>
</dbReference>
<dbReference type="RefSeq" id="WP_329413198.1">
    <property type="nucleotide sequence ID" value="NZ_CP109441.1"/>
</dbReference>
<evidence type="ECO:0000256" key="4">
    <source>
        <dbReference type="HAMAP-Rule" id="MF_00434"/>
    </source>
</evidence>
<dbReference type="GO" id="GO:0008124">
    <property type="term" value="F:4-alpha-hydroxytetrahydrobiopterin dehydratase activity"/>
    <property type="evidence" value="ECO:0007669"/>
    <property type="project" value="UniProtKB-EC"/>
</dbReference>
<proteinExistence type="inferred from homology"/>
<name>A0ABZ1YZW3_9NOCA</name>
<dbReference type="CDD" id="cd00488">
    <property type="entry name" value="PCD_DCoH"/>
    <property type="match status" value="1"/>
</dbReference>
<evidence type="ECO:0000313" key="6">
    <source>
        <dbReference type="Proteomes" id="UP001432062"/>
    </source>
</evidence>
<dbReference type="SUPFAM" id="SSF55248">
    <property type="entry name" value="PCD-like"/>
    <property type="match status" value="1"/>
</dbReference>
<dbReference type="HAMAP" id="MF_00434">
    <property type="entry name" value="Pterin_4_alpha"/>
    <property type="match status" value="1"/>
</dbReference>
<reference evidence="5" key="1">
    <citation type="submission" date="2022-10" db="EMBL/GenBank/DDBJ databases">
        <title>The complete genomes of actinobacterial strains from the NBC collection.</title>
        <authorList>
            <person name="Joergensen T.S."/>
            <person name="Alvarez Arevalo M."/>
            <person name="Sterndorff E.B."/>
            <person name="Faurdal D."/>
            <person name="Vuksanovic O."/>
            <person name="Mourched A.-S."/>
            <person name="Charusanti P."/>
            <person name="Shaw S."/>
            <person name="Blin K."/>
            <person name="Weber T."/>
        </authorList>
    </citation>
    <scope>NUCLEOTIDE SEQUENCE</scope>
    <source>
        <strain evidence="5">NBC_01482</strain>
    </source>
</reference>
<accession>A0ABZ1YZW3</accession>
<dbReference type="Gene3D" id="3.30.1360.20">
    <property type="entry name" value="Transcriptional coactivator/pterin dehydratase"/>
    <property type="match status" value="1"/>
</dbReference>
<protein>
    <recommendedName>
        <fullName evidence="4">Putative pterin-4-alpha-carbinolamine dehydratase</fullName>
        <shortName evidence="4">PHS</shortName>
        <ecNumber evidence="4">4.2.1.96</ecNumber>
    </recommendedName>
    <alternativeName>
        <fullName evidence="4">4-alpha-hydroxy-tetrahydropterin dehydratase</fullName>
    </alternativeName>
    <alternativeName>
        <fullName evidence="4">Pterin carbinolamine dehydratase</fullName>
        <shortName evidence="4">PCD</shortName>
    </alternativeName>
</protein>
<evidence type="ECO:0000256" key="2">
    <source>
        <dbReference type="ARBA" id="ARBA00006472"/>
    </source>
</evidence>
<dbReference type="EC" id="4.2.1.96" evidence="4"/>
<dbReference type="InterPro" id="IPR001533">
    <property type="entry name" value="Pterin_deHydtase"/>
</dbReference>
<gene>
    <name evidence="5" type="ORF">OG563_11700</name>
</gene>
<dbReference type="Proteomes" id="UP001432062">
    <property type="component" value="Chromosome"/>
</dbReference>
<organism evidence="5 6">
    <name type="scientific">Nocardia vinacea</name>
    <dbReference type="NCBI Taxonomy" id="96468"/>
    <lineage>
        <taxon>Bacteria</taxon>
        <taxon>Bacillati</taxon>
        <taxon>Actinomycetota</taxon>
        <taxon>Actinomycetes</taxon>
        <taxon>Mycobacteriales</taxon>
        <taxon>Nocardiaceae</taxon>
        <taxon>Nocardia</taxon>
    </lineage>
</organism>
<dbReference type="InterPro" id="IPR036428">
    <property type="entry name" value="PCD_sf"/>
</dbReference>
<evidence type="ECO:0000313" key="5">
    <source>
        <dbReference type="EMBL" id="WUV48789.1"/>
    </source>
</evidence>
<sequence>MSEPKLTEAELTEALTELSDWTRSGDTITRTIEAETFPAGIELVRQVAEVAEKANHHPDIDIRWRRVTFALSTHDSGGLTALDVSQAREIDRLAAQSD</sequence>
<comment type="similarity">
    <text evidence="2 4">Belongs to the pterin-4-alpha-carbinolamine dehydratase family.</text>
</comment>
<comment type="catalytic activity">
    <reaction evidence="1 4">
        <text>(4aS,6R)-4a-hydroxy-L-erythro-5,6,7,8-tetrahydrobiopterin = (6R)-L-erythro-6,7-dihydrobiopterin + H2O</text>
        <dbReference type="Rhea" id="RHEA:11920"/>
        <dbReference type="ChEBI" id="CHEBI:15377"/>
        <dbReference type="ChEBI" id="CHEBI:15642"/>
        <dbReference type="ChEBI" id="CHEBI:43120"/>
        <dbReference type="EC" id="4.2.1.96"/>
    </reaction>
</comment>
<evidence type="ECO:0000256" key="3">
    <source>
        <dbReference type="ARBA" id="ARBA00023239"/>
    </source>
</evidence>
<keyword evidence="3 4" id="KW-0456">Lyase</keyword>
<dbReference type="PANTHER" id="PTHR12599:SF0">
    <property type="entry name" value="PTERIN-4-ALPHA-CARBINOLAMINE DEHYDRATASE"/>
    <property type="match status" value="1"/>
</dbReference>
<dbReference type="EMBL" id="CP109441">
    <property type="protein sequence ID" value="WUV48789.1"/>
    <property type="molecule type" value="Genomic_DNA"/>
</dbReference>
<dbReference type="NCBIfam" id="NF002017">
    <property type="entry name" value="PRK00823.1-2"/>
    <property type="match status" value="1"/>
</dbReference>
<keyword evidence="6" id="KW-1185">Reference proteome</keyword>